<keyword evidence="3" id="KW-1185">Reference proteome</keyword>
<reference evidence="2" key="3">
    <citation type="submission" date="2015-04" db="UniProtKB">
        <authorList>
            <consortium name="EnsemblPlants"/>
        </authorList>
    </citation>
    <scope>IDENTIFICATION</scope>
    <source>
        <strain evidence="2">cv. Jemalong A17</strain>
    </source>
</reference>
<gene>
    <name evidence="1" type="ordered locus">MTR_5g035400</name>
</gene>
<evidence type="ECO:0000313" key="3">
    <source>
        <dbReference type="Proteomes" id="UP000002051"/>
    </source>
</evidence>
<dbReference type="EMBL" id="CM001221">
    <property type="protein sequence ID" value="AES96292.1"/>
    <property type="molecule type" value="Genomic_DNA"/>
</dbReference>
<reference evidence="1 3" key="1">
    <citation type="journal article" date="2011" name="Nature">
        <title>The Medicago genome provides insight into the evolution of rhizobial symbioses.</title>
        <authorList>
            <person name="Young N.D."/>
            <person name="Debelle F."/>
            <person name="Oldroyd G.E."/>
            <person name="Geurts R."/>
            <person name="Cannon S.B."/>
            <person name="Udvardi M.K."/>
            <person name="Benedito V.A."/>
            <person name="Mayer K.F."/>
            <person name="Gouzy J."/>
            <person name="Schoof H."/>
            <person name="Van de Peer Y."/>
            <person name="Proost S."/>
            <person name="Cook D.R."/>
            <person name="Meyers B.C."/>
            <person name="Spannagl M."/>
            <person name="Cheung F."/>
            <person name="De Mita S."/>
            <person name="Krishnakumar V."/>
            <person name="Gundlach H."/>
            <person name="Zhou S."/>
            <person name="Mudge J."/>
            <person name="Bharti A.K."/>
            <person name="Murray J.D."/>
            <person name="Naoumkina M.A."/>
            <person name="Rosen B."/>
            <person name="Silverstein K.A."/>
            <person name="Tang H."/>
            <person name="Rombauts S."/>
            <person name="Zhao P.X."/>
            <person name="Zhou P."/>
            <person name="Barbe V."/>
            <person name="Bardou P."/>
            <person name="Bechner M."/>
            <person name="Bellec A."/>
            <person name="Berger A."/>
            <person name="Berges H."/>
            <person name="Bidwell S."/>
            <person name="Bisseling T."/>
            <person name="Choisne N."/>
            <person name="Couloux A."/>
            <person name="Denny R."/>
            <person name="Deshpande S."/>
            <person name="Dai X."/>
            <person name="Doyle J.J."/>
            <person name="Dudez A.M."/>
            <person name="Farmer A.D."/>
            <person name="Fouteau S."/>
            <person name="Franken C."/>
            <person name="Gibelin C."/>
            <person name="Gish J."/>
            <person name="Goldstein S."/>
            <person name="Gonzalez A.J."/>
            <person name="Green P.J."/>
            <person name="Hallab A."/>
            <person name="Hartog M."/>
            <person name="Hua A."/>
            <person name="Humphray S.J."/>
            <person name="Jeong D.H."/>
            <person name="Jing Y."/>
            <person name="Jocker A."/>
            <person name="Kenton S.M."/>
            <person name="Kim D.J."/>
            <person name="Klee K."/>
            <person name="Lai H."/>
            <person name="Lang C."/>
            <person name="Lin S."/>
            <person name="Macmil S.L."/>
            <person name="Magdelenat G."/>
            <person name="Matthews L."/>
            <person name="McCorrison J."/>
            <person name="Monaghan E.L."/>
            <person name="Mun J.H."/>
            <person name="Najar F.Z."/>
            <person name="Nicholson C."/>
            <person name="Noirot C."/>
            <person name="O'Bleness M."/>
            <person name="Paule C.R."/>
            <person name="Poulain J."/>
            <person name="Prion F."/>
            <person name="Qin B."/>
            <person name="Qu C."/>
            <person name="Retzel E.F."/>
            <person name="Riddle C."/>
            <person name="Sallet E."/>
            <person name="Samain S."/>
            <person name="Samson N."/>
            <person name="Sanders I."/>
            <person name="Saurat O."/>
            <person name="Scarpelli C."/>
            <person name="Schiex T."/>
            <person name="Segurens B."/>
            <person name="Severin A.J."/>
            <person name="Sherrier D.J."/>
            <person name="Shi R."/>
            <person name="Sims S."/>
            <person name="Singer S.R."/>
            <person name="Sinharoy S."/>
            <person name="Sterck L."/>
            <person name="Viollet A."/>
            <person name="Wang B.B."/>
            <person name="Wang K."/>
            <person name="Wang M."/>
            <person name="Wang X."/>
            <person name="Warfsmann J."/>
            <person name="Weissenbach J."/>
            <person name="White D.D."/>
            <person name="White J.D."/>
            <person name="Wiley G.B."/>
            <person name="Wincker P."/>
            <person name="Xing Y."/>
            <person name="Yang L."/>
            <person name="Yao Z."/>
            <person name="Ying F."/>
            <person name="Zhai J."/>
            <person name="Zhou L."/>
            <person name="Zuber A."/>
            <person name="Denarie J."/>
            <person name="Dixon R.A."/>
            <person name="May G.D."/>
            <person name="Schwartz D.C."/>
            <person name="Rogers J."/>
            <person name="Quetier F."/>
            <person name="Town C.D."/>
            <person name="Roe B.A."/>
        </authorList>
    </citation>
    <scope>NUCLEOTIDE SEQUENCE [LARGE SCALE GENOMIC DNA]</scope>
    <source>
        <strain evidence="1">A17</strain>
        <strain evidence="2 3">cv. Jemalong A17</strain>
    </source>
</reference>
<dbReference type="Proteomes" id="UP000002051">
    <property type="component" value="Chromosome 5"/>
</dbReference>
<evidence type="ECO:0000313" key="2">
    <source>
        <dbReference type="EnsemblPlants" id="AES96292"/>
    </source>
</evidence>
<dbReference type="EnsemblPlants" id="AES96292">
    <property type="protein sequence ID" value="AES96292"/>
    <property type="gene ID" value="MTR_5g035400"/>
</dbReference>
<name>G7K447_MEDTR</name>
<dbReference type="PaxDb" id="3880-AES96292"/>
<protein>
    <submittedName>
        <fullName evidence="1 2">Uncharacterized protein</fullName>
    </submittedName>
</protein>
<organism evidence="1 3">
    <name type="scientific">Medicago truncatula</name>
    <name type="common">Barrel medic</name>
    <name type="synonym">Medicago tribuloides</name>
    <dbReference type="NCBI Taxonomy" id="3880"/>
    <lineage>
        <taxon>Eukaryota</taxon>
        <taxon>Viridiplantae</taxon>
        <taxon>Streptophyta</taxon>
        <taxon>Embryophyta</taxon>
        <taxon>Tracheophyta</taxon>
        <taxon>Spermatophyta</taxon>
        <taxon>Magnoliopsida</taxon>
        <taxon>eudicotyledons</taxon>
        <taxon>Gunneridae</taxon>
        <taxon>Pentapetalae</taxon>
        <taxon>rosids</taxon>
        <taxon>fabids</taxon>
        <taxon>Fabales</taxon>
        <taxon>Fabaceae</taxon>
        <taxon>Papilionoideae</taxon>
        <taxon>50 kb inversion clade</taxon>
        <taxon>NPAAA clade</taxon>
        <taxon>Hologalegina</taxon>
        <taxon>IRL clade</taxon>
        <taxon>Trifolieae</taxon>
        <taxon>Medicago</taxon>
    </lineage>
</organism>
<reference evidence="1 3" key="2">
    <citation type="journal article" date="2014" name="BMC Genomics">
        <title>An improved genome release (version Mt4.0) for the model legume Medicago truncatula.</title>
        <authorList>
            <person name="Tang H."/>
            <person name="Krishnakumar V."/>
            <person name="Bidwell S."/>
            <person name="Rosen B."/>
            <person name="Chan A."/>
            <person name="Zhou S."/>
            <person name="Gentzbittel L."/>
            <person name="Childs K.L."/>
            <person name="Yandell M."/>
            <person name="Gundlach H."/>
            <person name="Mayer K.F."/>
            <person name="Schwartz D.C."/>
            <person name="Town C.D."/>
        </authorList>
    </citation>
    <scope>GENOME REANNOTATION</scope>
    <source>
        <strain evidence="2 3">cv. Jemalong A17</strain>
    </source>
</reference>
<dbReference type="AlphaFoldDB" id="G7K447"/>
<sequence>MAPANLSSTDDGYTSYEFVTIVHICALQRLCSHPPLYKGDSLQSPRLPTKLNLLHRGIIYADYSVCTPGCGHLETTHHLFLPYSMYGSMWHGVRSWIEISGADPYSISYHLSQFIYYVGGWSKSSSLIFTACMATLGLDYLE</sequence>
<dbReference type="HOGENOM" id="CLU_1818718_0_0_1"/>
<proteinExistence type="predicted"/>
<evidence type="ECO:0000313" key="1">
    <source>
        <dbReference type="EMBL" id="AES96292.1"/>
    </source>
</evidence>
<accession>G7K447</accession>